<reference evidence="2" key="1">
    <citation type="journal article" date="2022" name="bioRxiv">
        <title>Sequencing and chromosome-scale assembly of the giantPleurodeles waltlgenome.</title>
        <authorList>
            <person name="Brown T."/>
            <person name="Elewa A."/>
            <person name="Iarovenko S."/>
            <person name="Subramanian E."/>
            <person name="Araus A.J."/>
            <person name="Petzold A."/>
            <person name="Susuki M."/>
            <person name="Suzuki K.-i.T."/>
            <person name="Hayashi T."/>
            <person name="Toyoda A."/>
            <person name="Oliveira C."/>
            <person name="Osipova E."/>
            <person name="Leigh N.D."/>
            <person name="Simon A."/>
            <person name="Yun M.H."/>
        </authorList>
    </citation>
    <scope>NUCLEOTIDE SEQUENCE</scope>
    <source>
        <strain evidence="2">20211129_DDA</strain>
        <tissue evidence="2">Liver</tissue>
    </source>
</reference>
<keyword evidence="3" id="KW-1185">Reference proteome</keyword>
<evidence type="ECO:0000256" key="1">
    <source>
        <dbReference type="SAM" id="Phobius"/>
    </source>
</evidence>
<evidence type="ECO:0000313" key="2">
    <source>
        <dbReference type="EMBL" id="KAJ1156936.1"/>
    </source>
</evidence>
<gene>
    <name evidence="2" type="ORF">NDU88_009652</name>
</gene>
<name>A0AAV7RVT9_PLEWA</name>
<accession>A0AAV7RVT9</accession>
<keyword evidence="1" id="KW-0472">Membrane</keyword>
<evidence type="ECO:0008006" key="4">
    <source>
        <dbReference type="Google" id="ProtNLM"/>
    </source>
</evidence>
<feature type="transmembrane region" description="Helical" evidence="1">
    <location>
        <begin position="20"/>
        <end position="40"/>
    </location>
</feature>
<proteinExistence type="predicted"/>
<dbReference type="Proteomes" id="UP001066276">
    <property type="component" value="Chromosome 5"/>
</dbReference>
<sequence>MDSWVVIAWACFCWCDGRGFVFNSLSLTFGVVVFCGCLNFGEFRDVGHNSCCGIPLLCFGGLLHGGSQRRLQLGLRVRSGGGARANNIGARG</sequence>
<comment type="caution">
    <text evidence="2">The sequence shown here is derived from an EMBL/GenBank/DDBJ whole genome shotgun (WGS) entry which is preliminary data.</text>
</comment>
<evidence type="ECO:0000313" key="3">
    <source>
        <dbReference type="Proteomes" id="UP001066276"/>
    </source>
</evidence>
<keyword evidence="1" id="KW-0812">Transmembrane</keyword>
<protein>
    <recommendedName>
        <fullName evidence="4">Secreted protein</fullName>
    </recommendedName>
</protein>
<keyword evidence="1" id="KW-1133">Transmembrane helix</keyword>
<dbReference type="AlphaFoldDB" id="A0AAV7RVT9"/>
<dbReference type="EMBL" id="JANPWB010000009">
    <property type="protein sequence ID" value="KAJ1156936.1"/>
    <property type="molecule type" value="Genomic_DNA"/>
</dbReference>
<organism evidence="2 3">
    <name type="scientific">Pleurodeles waltl</name>
    <name type="common">Iberian ribbed newt</name>
    <dbReference type="NCBI Taxonomy" id="8319"/>
    <lineage>
        <taxon>Eukaryota</taxon>
        <taxon>Metazoa</taxon>
        <taxon>Chordata</taxon>
        <taxon>Craniata</taxon>
        <taxon>Vertebrata</taxon>
        <taxon>Euteleostomi</taxon>
        <taxon>Amphibia</taxon>
        <taxon>Batrachia</taxon>
        <taxon>Caudata</taxon>
        <taxon>Salamandroidea</taxon>
        <taxon>Salamandridae</taxon>
        <taxon>Pleurodelinae</taxon>
        <taxon>Pleurodeles</taxon>
    </lineage>
</organism>